<name>A0A5J9SNT2_9POAL</name>
<dbReference type="InterPro" id="IPR036047">
    <property type="entry name" value="F-box-like_dom_sf"/>
</dbReference>
<feature type="domain" description="F-box protein AT5G49610-like beta-propeller" evidence="1">
    <location>
        <begin position="211"/>
        <end position="377"/>
    </location>
</feature>
<proteinExistence type="predicted"/>
<evidence type="ECO:0000313" key="2">
    <source>
        <dbReference type="EMBL" id="TVU00692.1"/>
    </source>
</evidence>
<dbReference type="SUPFAM" id="SSF81383">
    <property type="entry name" value="F-box domain"/>
    <property type="match status" value="1"/>
</dbReference>
<evidence type="ECO:0000259" key="1">
    <source>
        <dbReference type="Pfam" id="PF23635"/>
    </source>
</evidence>
<accession>A0A5J9SNT2</accession>
<protein>
    <recommendedName>
        <fullName evidence="1">F-box protein AT5G49610-like beta-propeller domain-containing protein</fullName>
    </recommendedName>
</protein>
<evidence type="ECO:0000313" key="3">
    <source>
        <dbReference type="Proteomes" id="UP000324897"/>
    </source>
</evidence>
<keyword evidence="3" id="KW-1185">Reference proteome</keyword>
<dbReference type="AlphaFoldDB" id="A0A5J9SNT2"/>
<dbReference type="Pfam" id="PF23635">
    <property type="entry name" value="Beta-prop_AT5G49610-like"/>
    <property type="match status" value="1"/>
</dbReference>
<organism evidence="2 3">
    <name type="scientific">Eragrostis curvula</name>
    <name type="common">weeping love grass</name>
    <dbReference type="NCBI Taxonomy" id="38414"/>
    <lineage>
        <taxon>Eukaryota</taxon>
        <taxon>Viridiplantae</taxon>
        <taxon>Streptophyta</taxon>
        <taxon>Embryophyta</taxon>
        <taxon>Tracheophyta</taxon>
        <taxon>Spermatophyta</taxon>
        <taxon>Magnoliopsida</taxon>
        <taxon>Liliopsida</taxon>
        <taxon>Poales</taxon>
        <taxon>Poaceae</taxon>
        <taxon>PACMAD clade</taxon>
        <taxon>Chloridoideae</taxon>
        <taxon>Eragrostideae</taxon>
        <taxon>Eragrostidinae</taxon>
        <taxon>Eragrostis</taxon>
    </lineage>
</organism>
<dbReference type="Gramene" id="TVU00692">
    <property type="protein sequence ID" value="TVU00692"/>
    <property type="gene ID" value="EJB05_53874"/>
</dbReference>
<dbReference type="PANTHER" id="PTHR33207">
    <property type="entry name" value="F-BOX DOMAIN CONTAINING PROTEIN-RELATED"/>
    <property type="match status" value="1"/>
</dbReference>
<feature type="non-terminal residue" evidence="2">
    <location>
        <position position="1"/>
    </location>
</feature>
<dbReference type="InterPro" id="IPR056594">
    <property type="entry name" value="AT5G49610-like_b-prop"/>
</dbReference>
<reference evidence="2 3" key="1">
    <citation type="journal article" date="2019" name="Sci. Rep.">
        <title>A high-quality genome of Eragrostis curvula grass provides insights into Poaceae evolution and supports new strategies to enhance forage quality.</title>
        <authorList>
            <person name="Carballo J."/>
            <person name="Santos B.A.C.M."/>
            <person name="Zappacosta D."/>
            <person name="Garbus I."/>
            <person name="Selva J.P."/>
            <person name="Gallo C.A."/>
            <person name="Diaz A."/>
            <person name="Albertini E."/>
            <person name="Caccamo M."/>
            <person name="Echenique V."/>
        </authorList>
    </citation>
    <scope>NUCLEOTIDE SEQUENCE [LARGE SCALE GENOMIC DNA]</scope>
    <source>
        <strain evidence="3">cv. Victoria</strain>
        <tissue evidence="2">Leaf</tissue>
    </source>
</reference>
<sequence>MELAVPPASPDAVSLVLGNDDLLREILLCVGFPTTLVRAALGAKRWYRHAADPALLRRFRERHPPRLLGFYIHEYVFADLRFLPVSRDPELATAVRRANVTVDNLSLSECQNGRLLVRFFAEPNALAVLSPLHSSPGMAVLLPPPPGMAGLPPPPGMAGLPPPPGMAGPTLPPGIIHALLSPPGMAVGAPPPSLLQYQQRRRVQRRRRSGVLAVDVLAAGTIARAGVYVLLPDGVWKLACDHDTAATVLPEPVSGIREILRPIDGKVYLVAQKGCKFIIRFDLVSGRFLPVLPLPDAVTTTTDNFRLARGENGSGLLLVHAEGHLLSVWRHDTNNHGGNSAGWVLVHDKVRVREAFDRREDVLVIAVSDGAEFVLLGLE</sequence>
<dbReference type="Proteomes" id="UP000324897">
    <property type="component" value="Unassembled WGS sequence"/>
</dbReference>
<dbReference type="EMBL" id="RWGY01000557">
    <property type="protein sequence ID" value="TVU00692.1"/>
    <property type="molecule type" value="Genomic_DNA"/>
</dbReference>
<comment type="caution">
    <text evidence="2">The sequence shown here is derived from an EMBL/GenBank/DDBJ whole genome shotgun (WGS) entry which is preliminary data.</text>
</comment>
<dbReference type="OrthoDB" id="695004at2759"/>
<gene>
    <name evidence="2" type="ORF">EJB05_53874</name>
</gene>